<comment type="caution">
    <text evidence="2">The sequence shown here is derived from an EMBL/GenBank/DDBJ whole genome shotgun (WGS) entry which is preliminary data.</text>
</comment>
<gene>
    <name evidence="2" type="ORF">KDA27_17480</name>
</gene>
<feature type="region of interest" description="Disordered" evidence="1">
    <location>
        <begin position="213"/>
        <end position="245"/>
    </location>
</feature>
<dbReference type="Proteomes" id="UP000739538">
    <property type="component" value="Unassembled WGS sequence"/>
</dbReference>
<dbReference type="PANTHER" id="PTHR11575:SF24">
    <property type="entry name" value="5'-NUCLEOTIDASE"/>
    <property type="match status" value="1"/>
</dbReference>
<reference evidence="2" key="2">
    <citation type="journal article" date="2021" name="Microbiome">
        <title>Successional dynamics and alternative stable states in a saline activated sludge microbial community over 9 years.</title>
        <authorList>
            <person name="Wang Y."/>
            <person name="Ye J."/>
            <person name="Ju F."/>
            <person name="Liu L."/>
            <person name="Boyd J.A."/>
            <person name="Deng Y."/>
            <person name="Parks D.H."/>
            <person name="Jiang X."/>
            <person name="Yin X."/>
            <person name="Woodcroft B.J."/>
            <person name="Tyson G.W."/>
            <person name="Hugenholtz P."/>
            <person name="Polz M.F."/>
            <person name="Zhang T."/>
        </authorList>
    </citation>
    <scope>NUCLEOTIDE SEQUENCE</scope>
    <source>
        <strain evidence="2">HKST-UBA02</strain>
    </source>
</reference>
<dbReference type="GO" id="GO:0016787">
    <property type="term" value="F:hydrolase activity"/>
    <property type="evidence" value="ECO:0007669"/>
    <property type="project" value="InterPro"/>
</dbReference>
<reference evidence="2" key="1">
    <citation type="submission" date="2020-04" db="EMBL/GenBank/DDBJ databases">
        <authorList>
            <person name="Zhang T."/>
        </authorList>
    </citation>
    <scope>NUCLEOTIDE SEQUENCE</scope>
    <source>
        <strain evidence="2">HKST-UBA02</strain>
    </source>
</reference>
<dbReference type="GO" id="GO:0009166">
    <property type="term" value="P:nucleotide catabolic process"/>
    <property type="evidence" value="ECO:0007669"/>
    <property type="project" value="InterPro"/>
</dbReference>
<dbReference type="Gene3D" id="3.60.21.10">
    <property type="match status" value="1"/>
</dbReference>
<organism evidence="2 3">
    <name type="scientific">Eiseniibacteriota bacterium</name>
    <dbReference type="NCBI Taxonomy" id="2212470"/>
    <lineage>
        <taxon>Bacteria</taxon>
        <taxon>Candidatus Eiseniibacteriota</taxon>
    </lineage>
</organism>
<dbReference type="InterPro" id="IPR029052">
    <property type="entry name" value="Metallo-depent_PP-like"/>
</dbReference>
<dbReference type="SUPFAM" id="SSF56300">
    <property type="entry name" value="Metallo-dependent phosphatases"/>
    <property type="match status" value="1"/>
</dbReference>
<evidence type="ECO:0000313" key="3">
    <source>
        <dbReference type="Proteomes" id="UP000739538"/>
    </source>
</evidence>
<protein>
    <submittedName>
        <fullName evidence="2">Uncharacterized protein</fullName>
    </submittedName>
</protein>
<accession>A0A956NEU4</accession>
<dbReference type="PANTHER" id="PTHR11575">
    <property type="entry name" value="5'-NUCLEOTIDASE-RELATED"/>
    <property type="match status" value="1"/>
</dbReference>
<proteinExistence type="predicted"/>
<dbReference type="EMBL" id="JAGQHS010000108">
    <property type="protein sequence ID" value="MCA9757601.1"/>
    <property type="molecule type" value="Genomic_DNA"/>
</dbReference>
<evidence type="ECO:0000313" key="2">
    <source>
        <dbReference type="EMBL" id="MCA9757601.1"/>
    </source>
</evidence>
<name>A0A956NEU4_UNCEI</name>
<sequence>MTSRFIWDTMVDMGVDAFTPGPRELQYWNLLSDFMAEGAIPVVSSNLTYLDNGEEKPVGQRYLILERNGVKVALFALMGGSQFSTARIPADVQVVFADPFQTAQELVPELQKQADLVVLLSEMTTPDTNRLIQEVPGINAALYGNLAPWVDRASQVGETIINQTGTRGQYLGHLVMIVDPDGNVIDWGSKNVQMAENIPEDEAVAAKVAEHEEEVKAFQTGSPGAGESGEDDGHDSHDGHSHSGE</sequence>
<feature type="compositionally biased region" description="Basic and acidic residues" evidence="1">
    <location>
        <begin position="234"/>
        <end position="245"/>
    </location>
</feature>
<dbReference type="AlphaFoldDB" id="A0A956NEU4"/>
<dbReference type="InterPro" id="IPR006179">
    <property type="entry name" value="5_nucleotidase/apyrase"/>
</dbReference>
<evidence type="ECO:0000256" key="1">
    <source>
        <dbReference type="SAM" id="MobiDB-lite"/>
    </source>
</evidence>